<proteinExistence type="predicted"/>
<accession>A0A1H9SNJ2</accession>
<sequence>MRQILEILIERLELQLNNWKFHEFADAGVRVFKEIWYQA</sequence>
<dbReference type="STRING" id="180197.SAMN02982919_03180"/>
<dbReference type="Proteomes" id="UP000199766">
    <property type="component" value="Unassembled WGS sequence"/>
</dbReference>
<protein>
    <submittedName>
        <fullName evidence="1">Uncharacterized protein</fullName>
    </submittedName>
</protein>
<keyword evidence="2" id="KW-1185">Reference proteome</keyword>
<evidence type="ECO:0000313" key="2">
    <source>
        <dbReference type="Proteomes" id="UP000199766"/>
    </source>
</evidence>
<evidence type="ECO:0000313" key="1">
    <source>
        <dbReference type="EMBL" id="SER86315.1"/>
    </source>
</evidence>
<dbReference type="EMBL" id="FOGD01000020">
    <property type="protein sequence ID" value="SER86315.1"/>
    <property type="molecule type" value="Genomic_DNA"/>
</dbReference>
<dbReference type="AlphaFoldDB" id="A0A1H9SNJ2"/>
<organism evidence="1 2">
    <name type="scientific">Giesbergeria anulus</name>
    <dbReference type="NCBI Taxonomy" id="180197"/>
    <lineage>
        <taxon>Bacteria</taxon>
        <taxon>Pseudomonadati</taxon>
        <taxon>Pseudomonadota</taxon>
        <taxon>Betaproteobacteria</taxon>
        <taxon>Burkholderiales</taxon>
        <taxon>Comamonadaceae</taxon>
        <taxon>Giesbergeria</taxon>
    </lineage>
</organism>
<reference evidence="1 2" key="1">
    <citation type="submission" date="2016-10" db="EMBL/GenBank/DDBJ databases">
        <authorList>
            <person name="de Groot N.N."/>
        </authorList>
    </citation>
    <scope>NUCLEOTIDE SEQUENCE [LARGE SCALE GENOMIC DNA]</scope>
    <source>
        <strain evidence="1 2">ATCC 35958</strain>
    </source>
</reference>
<gene>
    <name evidence="1" type="ORF">SAMN02982919_03180</name>
</gene>
<name>A0A1H9SNJ2_9BURK</name>